<dbReference type="EMBL" id="JBIMZQ010000048">
    <property type="protein sequence ID" value="KAL3659247.1"/>
    <property type="molecule type" value="Genomic_DNA"/>
</dbReference>
<sequence length="122" mass="12886">MHLMQFFLILVVVLMGSSGDFATAAKCGVKNATADNLRTSDPVEVMDLAASPGTTHTEEERAGGNPGAAARAVGGASVPANGPAETATGDVVTVTTYNGNGLFQRMGKWWKRTFDDTRRLRQ</sequence>
<evidence type="ECO:0000256" key="1">
    <source>
        <dbReference type="SAM" id="MobiDB-lite"/>
    </source>
</evidence>
<dbReference type="AlphaFoldDB" id="A0ABD3EYC2"/>
<comment type="caution">
    <text evidence="3">The sequence shown here is derived from an EMBL/GenBank/DDBJ whole genome shotgun (WGS) entry which is preliminary data.</text>
</comment>
<reference evidence="3 4" key="1">
    <citation type="submission" date="2024-09" db="EMBL/GenBank/DDBJ databases">
        <title>Genome sequencing and assembly of Phytophthora oleae, isolate VK10A, causative agent of rot of olive drupes.</title>
        <authorList>
            <person name="Conti Taguali S."/>
            <person name="Riolo M."/>
            <person name="La Spada F."/>
            <person name="Cacciola S.O."/>
            <person name="Dionisio G."/>
        </authorList>
    </citation>
    <scope>NUCLEOTIDE SEQUENCE [LARGE SCALE GENOMIC DNA]</scope>
    <source>
        <strain evidence="3 4">VK10A</strain>
    </source>
</reference>
<protein>
    <recommendedName>
        <fullName evidence="5">RxLR effector protein</fullName>
    </recommendedName>
</protein>
<accession>A0ABD3EYC2</accession>
<feature type="compositionally biased region" description="Low complexity" evidence="1">
    <location>
        <begin position="67"/>
        <end position="80"/>
    </location>
</feature>
<keyword evidence="2" id="KW-0732">Signal</keyword>
<organism evidence="3 4">
    <name type="scientific">Phytophthora oleae</name>
    <dbReference type="NCBI Taxonomy" id="2107226"/>
    <lineage>
        <taxon>Eukaryota</taxon>
        <taxon>Sar</taxon>
        <taxon>Stramenopiles</taxon>
        <taxon>Oomycota</taxon>
        <taxon>Peronosporomycetes</taxon>
        <taxon>Peronosporales</taxon>
        <taxon>Peronosporaceae</taxon>
        <taxon>Phytophthora</taxon>
    </lineage>
</organism>
<name>A0ABD3EYC2_9STRA</name>
<dbReference type="Proteomes" id="UP001632037">
    <property type="component" value="Unassembled WGS sequence"/>
</dbReference>
<feature type="region of interest" description="Disordered" evidence="1">
    <location>
        <begin position="51"/>
        <end position="86"/>
    </location>
</feature>
<gene>
    <name evidence="3" type="ORF">V7S43_015825</name>
</gene>
<evidence type="ECO:0000313" key="3">
    <source>
        <dbReference type="EMBL" id="KAL3659247.1"/>
    </source>
</evidence>
<feature type="chain" id="PRO_5044782927" description="RxLR effector protein" evidence="2">
    <location>
        <begin position="20"/>
        <end position="122"/>
    </location>
</feature>
<proteinExistence type="predicted"/>
<evidence type="ECO:0000256" key="2">
    <source>
        <dbReference type="SAM" id="SignalP"/>
    </source>
</evidence>
<feature type="signal peptide" evidence="2">
    <location>
        <begin position="1"/>
        <end position="19"/>
    </location>
</feature>
<evidence type="ECO:0008006" key="5">
    <source>
        <dbReference type="Google" id="ProtNLM"/>
    </source>
</evidence>
<keyword evidence="4" id="KW-1185">Reference proteome</keyword>
<evidence type="ECO:0000313" key="4">
    <source>
        <dbReference type="Proteomes" id="UP001632037"/>
    </source>
</evidence>